<dbReference type="PROSITE" id="PS51318">
    <property type="entry name" value="TAT"/>
    <property type="match status" value="1"/>
</dbReference>
<dbReference type="InterPro" id="IPR006311">
    <property type="entry name" value="TAT_signal"/>
</dbReference>
<keyword evidence="7" id="KW-1185">Reference proteome</keyword>
<keyword evidence="2 4" id="KW-0378">Hydrolase</keyword>
<evidence type="ECO:0000256" key="2">
    <source>
        <dbReference type="ARBA" id="ARBA00022801"/>
    </source>
</evidence>
<dbReference type="Pfam" id="PF04616">
    <property type="entry name" value="Glyco_hydro_43"/>
    <property type="match status" value="1"/>
</dbReference>
<protein>
    <submittedName>
        <fullName evidence="6">Family 43 glycosylhydrolase</fullName>
    </submittedName>
</protein>
<evidence type="ECO:0000256" key="5">
    <source>
        <dbReference type="SAM" id="MobiDB-lite"/>
    </source>
</evidence>
<dbReference type="Gene3D" id="2.60.120.200">
    <property type="match status" value="1"/>
</dbReference>
<dbReference type="CDD" id="cd09002">
    <property type="entry name" value="GH43_XYL-like"/>
    <property type="match status" value="1"/>
</dbReference>
<feature type="region of interest" description="Disordered" evidence="5">
    <location>
        <begin position="349"/>
        <end position="369"/>
    </location>
</feature>
<dbReference type="RefSeq" id="WP_380806580.1">
    <property type="nucleotide sequence ID" value="NZ_JBHSFZ010000058.1"/>
</dbReference>
<organism evidence="6 7">
    <name type="scientific">Sphingobium tyrosinilyticum</name>
    <dbReference type="NCBI Taxonomy" id="2715436"/>
    <lineage>
        <taxon>Bacteria</taxon>
        <taxon>Pseudomonadati</taxon>
        <taxon>Pseudomonadota</taxon>
        <taxon>Alphaproteobacteria</taxon>
        <taxon>Sphingomonadales</taxon>
        <taxon>Sphingomonadaceae</taxon>
        <taxon>Sphingobium</taxon>
    </lineage>
</organism>
<dbReference type="PANTHER" id="PTHR42812">
    <property type="entry name" value="BETA-XYLOSIDASE"/>
    <property type="match status" value="1"/>
</dbReference>
<keyword evidence="3 4" id="KW-0326">Glycosidase</keyword>
<dbReference type="SUPFAM" id="SSF49899">
    <property type="entry name" value="Concanavalin A-like lectins/glucanases"/>
    <property type="match status" value="1"/>
</dbReference>
<sequence>MSHASRREALAFGLGVTAASALPTGALAASALPRRSEAAKLWPRGIEGQRKADLGNGTYLNPVLAGDHPDPSVLKDGDTYYKVSSSFHYYPGLVIWKSTDLVNWTPVGPALRRPVGSVFAPDLIKHDGRYYIYFPAANFAPSSALPPAEKAKRPIMAIYVVHSDRIDGPWSDPMDMGIYEGIDPGHVVGEDGTRYLFLDGGKLIPITDDGLKRAGKTAKVYSGWPIPEDWIVEGFALEGPKLLKKDGWFYMFSAQGGTAGPPTSHMAVVARSRSVRGPWENCPHNPIVHTQSADEPWWSRGHATPVQGPAGDWWFLYHGYENGFRTLGRQMLLEPFDWTADGWPLAKGGDLTKPLRKPRGGKAGAHGAAHSDDFTRDRFGINLAAFMPGDTYAERMRLEDGALILTGEGTRISESSPLVINAGERNYEMSVEVELTGNAQGGILLYYDQRFFCGAGADGQRLRTYKMGQSPMFGDMKVPAGRRLFLRVVNHENVATFFHSQDARHWQTYISYEVAGYNHNVADGFLSLRPALYAIKDGTVRFRNLRYVALN</sequence>
<dbReference type="Gene3D" id="2.115.10.20">
    <property type="entry name" value="Glycosyl hydrolase domain, family 43"/>
    <property type="match status" value="1"/>
</dbReference>
<name>A0ABV9F3V9_9SPHN</name>
<dbReference type="SUPFAM" id="SSF75005">
    <property type="entry name" value="Arabinanase/levansucrase/invertase"/>
    <property type="match status" value="1"/>
</dbReference>
<reference evidence="7" key="1">
    <citation type="journal article" date="2019" name="Int. J. Syst. Evol. Microbiol.">
        <title>The Global Catalogue of Microorganisms (GCM) 10K type strain sequencing project: providing services to taxonomists for standard genome sequencing and annotation.</title>
        <authorList>
            <consortium name="The Broad Institute Genomics Platform"/>
            <consortium name="The Broad Institute Genome Sequencing Center for Infectious Disease"/>
            <person name="Wu L."/>
            <person name="Ma J."/>
        </authorList>
    </citation>
    <scope>NUCLEOTIDE SEQUENCE [LARGE SCALE GENOMIC DNA]</scope>
    <source>
        <strain evidence="7">NBRC 103632</strain>
    </source>
</reference>
<dbReference type="Proteomes" id="UP001595957">
    <property type="component" value="Unassembled WGS sequence"/>
</dbReference>
<accession>A0ABV9F3V9</accession>
<comment type="similarity">
    <text evidence="1 4">Belongs to the glycosyl hydrolase 43 family.</text>
</comment>
<dbReference type="InterPro" id="IPR013320">
    <property type="entry name" value="ConA-like_dom_sf"/>
</dbReference>
<evidence type="ECO:0000256" key="3">
    <source>
        <dbReference type="ARBA" id="ARBA00023295"/>
    </source>
</evidence>
<gene>
    <name evidence="6" type="ORF">ACFO3E_16980</name>
</gene>
<dbReference type="InterPro" id="IPR051795">
    <property type="entry name" value="Glycosyl_Hydrlase_43"/>
</dbReference>
<dbReference type="PANTHER" id="PTHR42812:SF2">
    <property type="entry name" value="XYLOSIDASE_ARABINOSIDASE"/>
    <property type="match status" value="1"/>
</dbReference>
<dbReference type="EMBL" id="JBHSFZ010000058">
    <property type="protein sequence ID" value="MFC4595858.1"/>
    <property type="molecule type" value="Genomic_DNA"/>
</dbReference>
<proteinExistence type="inferred from homology"/>
<dbReference type="InterPro" id="IPR023296">
    <property type="entry name" value="Glyco_hydro_beta-prop_sf"/>
</dbReference>
<comment type="caution">
    <text evidence="6">The sequence shown here is derived from an EMBL/GenBank/DDBJ whole genome shotgun (WGS) entry which is preliminary data.</text>
</comment>
<dbReference type="InterPro" id="IPR006710">
    <property type="entry name" value="Glyco_hydro_43"/>
</dbReference>
<evidence type="ECO:0000256" key="4">
    <source>
        <dbReference type="RuleBase" id="RU361187"/>
    </source>
</evidence>
<evidence type="ECO:0000313" key="7">
    <source>
        <dbReference type="Proteomes" id="UP001595957"/>
    </source>
</evidence>
<evidence type="ECO:0000313" key="6">
    <source>
        <dbReference type="EMBL" id="MFC4595858.1"/>
    </source>
</evidence>
<evidence type="ECO:0000256" key="1">
    <source>
        <dbReference type="ARBA" id="ARBA00009865"/>
    </source>
</evidence>